<organism evidence="1 2">
    <name type="scientific">Geobacillus stearothermophilus</name>
    <name type="common">Bacillus stearothermophilus</name>
    <dbReference type="NCBI Taxonomy" id="1422"/>
    <lineage>
        <taxon>Bacteria</taxon>
        <taxon>Bacillati</taxon>
        <taxon>Bacillota</taxon>
        <taxon>Bacilli</taxon>
        <taxon>Bacillales</taxon>
        <taxon>Anoxybacillaceae</taxon>
        <taxon>Geobacillus</taxon>
    </lineage>
</organism>
<proteinExistence type="predicted"/>
<sequence>MVGAPFDVITHPPQCDVFVSHSVRRVQCWAGTNVSDTP</sequence>
<gene>
    <name evidence="1" type="ORF">B4109_1573</name>
</gene>
<reference evidence="1 2" key="1">
    <citation type="submission" date="2016-01" db="EMBL/GenBank/DDBJ databases">
        <title>Draft Genome Sequences of Seven Thermophilic Sporeformers Isolated from Foods.</title>
        <authorList>
            <person name="Berendsen E.M."/>
            <person name="Wells-Bennik M.H."/>
            <person name="Krawcyk A.O."/>
            <person name="De Jong A."/>
            <person name="Holsappel S."/>
            <person name="Eijlander R.T."/>
            <person name="Kuipers O.P."/>
        </authorList>
    </citation>
    <scope>NUCLEOTIDE SEQUENCE [LARGE SCALE GENOMIC DNA]</scope>
    <source>
        <strain evidence="1 2">B4109</strain>
    </source>
</reference>
<dbReference type="AlphaFoldDB" id="A0A150N0G8"/>
<evidence type="ECO:0000313" key="2">
    <source>
        <dbReference type="Proteomes" id="UP000075424"/>
    </source>
</evidence>
<evidence type="ECO:0000313" key="1">
    <source>
        <dbReference type="EMBL" id="KYD30153.1"/>
    </source>
</evidence>
<dbReference type="Proteomes" id="UP000075424">
    <property type="component" value="Unassembled WGS sequence"/>
</dbReference>
<accession>A0A150N0G8</accession>
<protein>
    <submittedName>
        <fullName evidence="1">Uncharacterized protein</fullName>
    </submittedName>
</protein>
<dbReference type="EMBL" id="LQYV01000004">
    <property type="protein sequence ID" value="KYD30153.1"/>
    <property type="molecule type" value="Genomic_DNA"/>
</dbReference>
<name>A0A150N0G8_GEOSE</name>
<comment type="caution">
    <text evidence="1">The sequence shown here is derived from an EMBL/GenBank/DDBJ whole genome shotgun (WGS) entry which is preliminary data.</text>
</comment>